<keyword evidence="2" id="KW-1185">Reference proteome</keyword>
<proteinExistence type="predicted"/>
<name>A0A917F9C0_9ACTN</name>
<reference evidence="1" key="1">
    <citation type="journal article" date="2014" name="Int. J. Syst. Evol. Microbiol.">
        <title>Complete genome sequence of Corynebacterium casei LMG S-19264T (=DSM 44701T), isolated from a smear-ripened cheese.</title>
        <authorList>
            <consortium name="US DOE Joint Genome Institute (JGI-PGF)"/>
            <person name="Walter F."/>
            <person name="Albersmeier A."/>
            <person name="Kalinowski J."/>
            <person name="Ruckert C."/>
        </authorList>
    </citation>
    <scope>NUCLEOTIDE SEQUENCE</scope>
    <source>
        <strain evidence="1">CGMCC 1.16067</strain>
    </source>
</reference>
<accession>A0A917F9C0</accession>
<organism evidence="1 2">
    <name type="scientific">Marmoricola endophyticus</name>
    <dbReference type="NCBI Taxonomy" id="2040280"/>
    <lineage>
        <taxon>Bacteria</taxon>
        <taxon>Bacillati</taxon>
        <taxon>Actinomycetota</taxon>
        <taxon>Actinomycetes</taxon>
        <taxon>Propionibacteriales</taxon>
        <taxon>Nocardioidaceae</taxon>
        <taxon>Marmoricola</taxon>
    </lineage>
</organism>
<gene>
    <name evidence="1" type="ORF">GCM10011519_34130</name>
</gene>
<dbReference type="AlphaFoldDB" id="A0A917F9C0"/>
<dbReference type="EMBL" id="BMKQ01000002">
    <property type="protein sequence ID" value="GGF57343.1"/>
    <property type="molecule type" value="Genomic_DNA"/>
</dbReference>
<dbReference type="RefSeq" id="WP_188781294.1">
    <property type="nucleotide sequence ID" value="NZ_BMKQ01000002.1"/>
</dbReference>
<evidence type="ECO:0000313" key="2">
    <source>
        <dbReference type="Proteomes" id="UP000649179"/>
    </source>
</evidence>
<evidence type="ECO:0000313" key="1">
    <source>
        <dbReference type="EMBL" id="GGF57343.1"/>
    </source>
</evidence>
<comment type="caution">
    <text evidence="1">The sequence shown here is derived from an EMBL/GenBank/DDBJ whole genome shotgun (WGS) entry which is preliminary data.</text>
</comment>
<reference evidence="1" key="2">
    <citation type="submission" date="2020-09" db="EMBL/GenBank/DDBJ databases">
        <authorList>
            <person name="Sun Q."/>
            <person name="Zhou Y."/>
        </authorList>
    </citation>
    <scope>NUCLEOTIDE SEQUENCE</scope>
    <source>
        <strain evidence="1">CGMCC 1.16067</strain>
    </source>
</reference>
<protein>
    <submittedName>
        <fullName evidence="1">Uncharacterized protein</fullName>
    </submittedName>
</protein>
<sequence>MIPDHLLRLVDDAATFPPVSMPLDQAVAQHREHRAADHGGLVGRLALTDARISEVAPYLDPEDPTDVLLVVTGGAGALEPATTRAARTPGLRLAAVALRLRDEADLAHNAGRAVAMVDHLRSTGGLAEDTEVLLEPPRLAHSPEHGWLAALDEVAMADLSLRFRTGGADPEDRPSPEELARCLDAALDRETPYACTGGLGAVSDPDRYGLLNLLVATRVALDGGDVAAALTSPSPLVGTDPEALARARRWFTSATSTDLLEVHEDLVEAGVL</sequence>
<dbReference type="Proteomes" id="UP000649179">
    <property type="component" value="Unassembled WGS sequence"/>
</dbReference>